<dbReference type="KEGG" id="parq:DSM112329_05401"/>
<dbReference type="AlphaFoldDB" id="A0AAU7B3J4"/>
<feature type="transmembrane region" description="Helical" evidence="1">
    <location>
        <begin position="71"/>
        <end position="89"/>
    </location>
</feature>
<gene>
    <name evidence="2" type="ORF">DSM112329_05401</name>
</gene>
<dbReference type="Pfam" id="PF17198">
    <property type="entry name" value="AveC_like"/>
    <property type="match status" value="1"/>
</dbReference>
<keyword evidence="1" id="KW-0812">Transmembrane</keyword>
<reference evidence="2" key="1">
    <citation type="submission" date="2022-12" db="EMBL/GenBank/DDBJ databases">
        <title>Paraconexibacter alkalitolerans sp. nov. and Baekduia alba sp. nov., isolated from soil and emended description of the genera Paraconexibacter (Chun et al., 2020) and Baekduia (An et al., 2020).</title>
        <authorList>
            <person name="Vieira S."/>
            <person name="Huber K.J."/>
            <person name="Geppert A."/>
            <person name="Wolf J."/>
            <person name="Neumann-Schaal M."/>
            <person name="Muesken M."/>
            <person name="Overmann J."/>
        </authorList>
    </citation>
    <scope>NUCLEOTIDE SEQUENCE</scope>
    <source>
        <strain evidence="2">AEG42_29</strain>
    </source>
</reference>
<feature type="transmembrane region" description="Helical" evidence="1">
    <location>
        <begin position="242"/>
        <end position="262"/>
    </location>
</feature>
<keyword evidence="1" id="KW-1133">Transmembrane helix</keyword>
<keyword evidence="1" id="KW-0472">Membrane</keyword>
<dbReference type="InterPro" id="IPR033459">
    <property type="entry name" value="AveC-like"/>
</dbReference>
<accession>A0AAU7B3J4</accession>
<name>A0AAU7B3J4_9ACTN</name>
<dbReference type="EMBL" id="CP114014">
    <property type="protein sequence ID" value="XAY08500.1"/>
    <property type="molecule type" value="Genomic_DNA"/>
</dbReference>
<proteinExistence type="predicted"/>
<evidence type="ECO:0000313" key="2">
    <source>
        <dbReference type="EMBL" id="XAY08500.1"/>
    </source>
</evidence>
<feature type="transmembrane region" description="Helical" evidence="1">
    <location>
        <begin position="160"/>
        <end position="179"/>
    </location>
</feature>
<feature type="transmembrane region" description="Helical" evidence="1">
    <location>
        <begin position="101"/>
        <end position="118"/>
    </location>
</feature>
<evidence type="ECO:0000256" key="1">
    <source>
        <dbReference type="SAM" id="Phobius"/>
    </source>
</evidence>
<evidence type="ECO:0008006" key="3">
    <source>
        <dbReference type="Google" id="ProtNLM"/>
    </source>
</evidence>
<feature type="transmembrane region" description="Helical" evidence="1">
    <location>
        <begin position="31"/>
        <end position="51"/>
    </location>
</feature>
<feature type="transmembrane region" description="Helical" evidence="1">
    <location>
        <begin position="200"/>
        <end position="222"/>
    </location>
</feature>
<organism evidence="2">
    <name type="scientific">Paraconexibacter sp. AEG42_29</name>
    <dbReference type="NCBI Taxonomy" id="2997339"/>
    <lineage>
        <taxon>Bacteria</taxon>
        <taxon>Bacillati</taxon>
        <taxon>Actinomycetota</taxon>
        <taxon>Thermoleophilia</taxon>
        <taxon>Solirubrobacterales</taxon>
        <taxon>Paraconexibacteraceae</taxon>
        <taxon>Paraconexibacter</taxon>
    </lineage>
</organism>
<sequence length="363" mass="39525">MAATVPAQPPRGAVSAPSDTARRRAWGWPHYLALLALPILFLETWTVVSWLADGPSQITEYRTGEHGKEFWGARGFEAFAIVLSLWVISKLIKDCRAQGRLLTFDVMFCIACATLFWANGGNNFFQPMFSISSEFVNLNDTCGHNPLIVNPDCGRFANPMIFLGLFEVFGLLGCAMLLGGVARRCKERWPGLTRPQLYGIVSLGGCVLVLGEPAVLLPLNLWTFPGTPLSVSIGGEAFRYPFAPEVLVFGLWIGTIAAVRIFKDDNGLAIVERGLDRHSPRVRTGITLLAMYGVVQIATWGQSTAPMWVLGFNQQQWPAMPAHVQNGLCDSPGVTGTRYGPCPGTPGYRMPIRGDSGLPGQSP</sequence>
<protein>
    <recommendedName>
        <fullName evidence="3">Spirocyclase, AveC family</fullName>
    </recommendedName>
</protein>